<accession>A0A195CRD8</accession>
<organism evidence="2 3">
    <name type="scientific">Cyphomyrmex costatus</name>
    <dbReference type="NCBI Taxonomy" id="456900"/>
    <lineage>
        <taxon>Eukaryota</taxon>
        <taxon>Metazoa</taxon>
        <taxon>Ecdysozoa</taxon>
        <taxon>Arthropoda</taxon>
        <taxon>Hexapoda</taxon>
        <taxon>Insecta</taxon>
        <taxon>Pterygota</taxon>
        <taxon>Neoptera</taxon>
        <taxon>Endopterygota</taxon>
        <taxon>Hymenoptera</taxon>
        <taxon>Apocrita</taxon>
        <taxon>Aculeata</taxon>
        <taxon>Formicoidea</taxon>
        <taxon>Formicidae</taxon>
        <taxon>Myrmicinae</taxon>
        <taxon>Cyphomyrmex</taxon>
    </lineage>
</organism>
<protein>
    <submittedName>
        <fullName evidence="2">Uncharacterized protein</fullName>
    </submittedName>
</protein>
<name>A0A195CRD8_9HYME</name>
<evidence type="ECO:0000313" key="2">
    <source>
        <dbReference type="EMBL" id="KYN02674.1"/>
    </source>
</evidence>
<sequence length="253" mass="29274">MSHIRSKKYNRKQDLQTRLEKRVRERLNFRRRHKLPDTARKQIIFSVHGVCAVKGQRGETAAAYVFLRAHGGPPAAACSGGLEFPYSDPAEMHPGNSRRRIRGEKSVKTRRRESVGGSSANHSRVENSPFLRSVHVKRKRLKQELSLRNCVYFGSDSGNGRNREQQMPEKRRFGDSRSRATGTSENAKNLPSLSPFLENRDRRQFENPKRLRQLNIRRSEKNSLFKSIKIHQSNILEYKKIEESGIKKKITLK</sequence>
<feature type="compositionally biased region" description="Basic and acidic residues" evidence="1">
    <location>
        <begin position="161"/>
        <end position="178"/>
    </location>
</feature>
<dbReference type="Proteomes" id="UP000078542">
    <property type="component" value="Unassembled WGS sequence"/>
</dbReference>
<dbReference type="EMBL" id="KQ977444">
    <property type="protein sequence ID" value="KYN02674.1"/>
    <property type="molecule type" value="Genomic_DNA"/>
</dbReference>
<proteinExistence type="predicted"/>
<feature type="region of interest" description="Disordered" evidence="1">
    <location>
        <begin position="155"/>
        <end position="194"/>
    </location>
</feature>
<dbReference type="AlphaFoldDB" id="A0A195CRD8"/>
<reference evidence="2 3" key="1">
    <citation type="submission" date="2016-03" db="EMBL/GenBank/DDBJ databases">
        <title>Cyphomyrmex costatus WGS genome.</title>
        <authorList>
            <person name="Nygaard S."/>
            <person name="Hu H."/>
            <person name="Boomsma J."/>
            <person name="Zhang G."/>
        </authorList>
    </citation>
    <scope>NUCLEOTIDE SEQUENCE [LARGE SCALE GENOMIC DNA]</scope>
    <source>
        <strain evidence="2">MS0001</strain>
        <tissue evidence="2">Whole body</tissue>
    </source>
</reference>
<evidence type="ECO:0000313" key="3">
    <source>
        <dbReference type="Proteomes" id="UP000078542"/>
    </source>
</evidence>
<evidence type="ECO:0000256" key="1">
    <source>
        <dbReference type="SAM" id="MobiDB-lite"/>
    </source>
</evidence>
<keyword evidence="3" id="KW-1185">Reference proteome</keyword>
<gene>
    <name evidence="2" type="ORF">ALC62_06474</name>
</gene>
<feature type="region of interest" description="Disordered" evidence="1">
    <location>
        <begin position="89"/>
        <end position="125"/>
    </location>
</feature>
<feature type="compositionally biased region" description="Polar residues" evidence="1">
    <location>
        <begin position="179"/>
        <end position="192"/>
    </location>
</feature>